<feature type="transmembrane region" description="Helical" evidence="11">
    <location>
        <begin position="317"/>
        <end position="336"/>
    </location>
</feature>
<dbReference type="SMART" id="SM00228">
    <property type="entry name" value="PDZ"/>
    <property type="match status" value="1"/>
</dbReference>
<feature type="transmembrane region" description="Helical" evidence="11">
    <location>
        <begin position="12"/>
        <end position="31"/>
    </location>
</feature>
<keyword evidence="9" id="KW-0482">Metalloprotease</keyword>
<evidence type="ECO:0000256" key="1">
    <source>
        <dbReference type="ARBA" id="ARBA00001947"/>
    </source>
</evidence>
<proteinExistence type="inferred from homology"/>
<dbReference type="Pfam" id="PF17820">
    <property type="entry name" value="PDZ_6"/>
    <property type="match status" value="1"/>
</dbReference>
<sequence length="399" mass="43633">MDIFVTQFESLFSIVSSVVPFIIMIGIVVTIHELGHYYAGRIFGAAVESFAFGFGRSLLEVTDKNGTRWRLNWLPLGGFVKFVGEASPEELQNENYRAPIGKKYTELAAWQRVIVSLAGPIANFILAIALYASIFVSFGKPVFGDVNVHSIASGSAAEIAGVMVEDKILAVDNKKISNASELIEAVAYSADEPVVLTIMRSGEPLSLTVTPKREVVINERLGIEDEIGRIGVGVSAELVSIEKVPVIEAIGIGADQTAEVIRKTIKVLKRLIFGKDSFEKMRGPLGIGDIADRVVDSNMKRTDIDLKEKLNSTFWQMLELIAMFSVSIGFFNLLPIPMLDGYSALLGLYEAVVGSEVSLRFQDYLLRGGLAVVGLFFIAVTWNDLRRLGLLDVFSSLLS</sequence>
<keyword evidence="7" id="KW-0862">Zinc</keyword>
<evidence type="ECO:0000313" key="13">
    <source>
        <dbReference type="EMBL" id="MFC7290491.1"/>
    </source>
</evidence>
<evidence type="ECO:0000256" key="3">
    <source>
        <dbReference type="ARBA" id="ARBA00007931"/>
    </source>
</evidence>
<keyword evidence="4" id="KW-0645">Protease</keyword>
<dbReference type="RefSeq" id="WP_382165426.1">
    <property type="nucleotide sequence ID" value="NZ_JBHTBR010000002.1"/>
</dbReference>
<dbReference type="InterPro" id="IPR041489">
    <property type="entry name" value="PDZ_6"/>
</dbReference>
<keyword evidence="10 11" id="KW-0472">Membrane</keyword>
<dbReference type="Proteomes" id="UP001596492">
    <property type="component" value="Unassembled WGS sequence"/>
</dbReference>
<accession>A0ABW2IHW5</accession>
<keyword evidence="14" id="KW-1185">Reference proteome</keyword>
<organism evidence="13 14">
    <name type="scientific">Hirschia litorea</name>
    <dbReference type="NCBI Taxonomy" id="1199156"/>
    <lineage>
        <taxon>Bacteria</taxon>
        <taxon>Pseudomonadati</taxon>
        <taxon>Pseudomonadota</taxon>
        <taxon>Alphaproteobacteria</taxon>
        <taxon>Hyphomonadales</taxon>
        <taxon>Hyphomonadaceae</taxon>
        <taxon>Hirschia</taxon>
    </lineage>
</organism>
<dbReference type="PANTHER" id="PTHR42837:SF2">
    <property type="entry name" value="MEMBRANE METALLOPROTEASE ARASP2, CHLOROPLASTIC-RELATED"/>
    <property type="match status" value="1"/>
</dbReference>
<evidence type="ECO:0000256" key="11">
    <source>
        <dbReference type="SAM" id="Phobius"/>
    </source>
</evidence>
<evidence type="ECO:0000256" key="5">
    <source>
        <dbReference type="ARBA" id="ARBA00022692"/>
    </source>
</evidence>
<comment type="subcellular location">
    <subcellularLocation>
        <location evidence="2">Membrane</location>
        <topology evidence="2">Multi-pass membrane protein</topology>
    </subcellularLocation>
</comment>
<evidence type="ECO:0000313" key="14">
    <source>
        <dbReference type="Proteomes" id="UP001596492"/>
    </source>
</evidence>
<dbReference type="InterPro" id="IPR008915">
    <property type="entry name" value="Peptidase_M50"/>
</dbReference>
<evidence type="ECO:0000256" key="2">
    <source>
        <dbReference type="ARBA" id="ARBA00004141"/>
    </source>
</evidence>
<comment type="similarity">
    <text evidence="3">Belongs to the peptidase M50B family.</text>
</comment>
<feature type="domain" description="PDZ" evidence="12">
    <location>
        <begin position="132"/>
        <end position="202"/>
    </location>
</feature>
<dbReference type="Gene3D" id="2.30.42.10">
    <property type="match status" value="1"/>
</dbReference>
<keyword evidence="5 11" id="KW-0812">Transmembrane</keyword>
<dbReference type="Pfam" id="PF02163">
    <property type="entry name" value="Peptidase_M50"/>
    <property type="match status" value="1"/>
</dbReference>
<comment type="caution">
    <text evidence="13">The sequence shown here is derived from an EMBL/GenBank/DDBJ whole genome shotgun (WGS) entry which is preliminary data.</text>
</comment>
<gene>
    <name evidence="13" type="ORF">ACFQS8_02590</name>
</gene>
<evidence type="ECO:0000256" key="10">
    <source>
        <dbReference type="ARBA" id="ARBA00023136"/>
    </source>
</evidence>
<dbReference type="CDD" id="cd06163">
    <property type="entry name" value="S2P-M50_PDZ_RseP-like"/>
    <property type="match status" value="1"/>
</dbReference>
<protein>
    <submittedName>
        <fullName evidence="13">M50 family metallopeptidase</fullName>
    </submittedName>
</protein>
<dbReference type="CDD" id="cd23081">
    <property type="entry name" value="cpPDZ_EcRseP-like"/>
    <property type="match status" value="1"/>
</dbReference>
<dbReference type="InterPro" id="IPR036034">
    <property type="entry name" value="PDZ_sf"/>
</dbReference>
<evidence type="ECO:0000256" key="8">
    <source>
        <dbReference type="ARBA" id="ARBA00022989"/>
    </source>
</evidence>
<feature type="transmembrane region" description="Helical" evidence="11">
    <location>
        <begin position="113"/>
        <end position="136"/>
    </location>
</feature>
<evidence type="ECO:0000259" key="12">
    <source>
        <dbReference type="SMART" id="SM00228"/>
    </source>
</evidence>
<dbReference type="InterPro" id="IPR004387">
    <property type="entry name" value="Pept_M50_Zn"/>
</dbReference>
<dbReference type="SUPFAM" id="SSF50156">
    <property type="entry name" value="PDZ domain-like"/>
    <property type="match status" value="1"/>
</dbReference>
<dbReference type="EMBL" id="JBHTBR010000002">
    <property type="protein sequence ID" value="MFC7290491.1"/>
    <property type="molecule type" value="Genomic_DNA"/>
</dbReference>
<keyword evidence="8 11" id="KW-1133">Transmembrane helix</keyword>
<evidence type="ECO:0000256" key="7">
    <source>
        <dbReference type="ARBA" id="ARBA00022833"/>
    </source>
</evidence>
<dbReference type="PANTHER" id="PTHR42837">
    <property type="entry name" value="REGULATOR OF SIGMA-E PROTEASE RSEP"/>
    <property type="match status" value="1"/>
</dbReference>
<evidence type="ECO:0000256" key="6">
    <source>
        <dbReference type="ARBA" id="ARBA00022801"/>
    </source>
</evidence>
<evidence type="ECO:0000256" key="9">
    <source>
        <dbReference type="ARBA" id="ARBA00023049"/>
    </source>
</evidence>
<evidence type="ECO:0000256" key="4">
    <source>
        <dbReference type="ARBA" id="ARBA00022670"/>
    </source>
</evidence>
<dbReference type="InterPro" id="IPR001478">
    <property type="entry name" value="PDZ"/>
</dbReference>
<reference evidence="14" key="1">
    <citation type="journal article" date="2019" name="Int. J. Syst. Evol. Microbiol.">
        <title>The Global Catalogue of Microorganisms (GCM) 10K type strain sequencing project: providing services to taxonomists for standard genome sequencing and annotation.</title>
        <authorList>
            <consortium name="The Broad Institute Genomics Platform"/>
            <consortium name="The Broad Institute Genome Sequencing Center for Infectious Disease"/>
            <person name="Wu L."/>
            <person name="Ma J."/>
        </authorList>
    </citation>
    <scope>NUCLEOTIDE SEQUENCE [LARGE SCALE GENOMIC DNA]</scope>
    <source>
        <strain evidence="14">CCUG 51308</strain>
    </source>
</reference>
<keyword evidence="6" id="KW-0378">Hydrolase</keyword>
<comment type="cofactor">
    <cofactor evidence="1">
        <name>Zn(2+)</name>
        <dbReference type="ChEBI" id="CHEBI:29105"/>
    </cofactor>
</comment>
<feature type="transmembrane region" description="Helical" evidence="11">
    <location>
        <begin position="364"/>
        <end position="382"/>
    </location>
</feature>
<name>A0ABW2IHW5_9PROT</name>